<reference evidence="1" key="1">
    <citation type="submission" date="2020-04" db="EMBL/GenBank/DDBJ databases">
        <title>A chromosome-scale assembly and high-density genetic map of the yellow drum (Nibea albiflora) genome.</title>
        <authorList>
            <person name="Xu D."/>
            <person name="Zhang W."/>
            <person name="Chen R."/>
            <person name="Tan P."/>
            <person name="Wang L."/>
            <person name="Song H."/>
            <person name="Tian L."/>
            <person name="Zhu Q."/>
            <person name="Wang B."/>
        </authorList>
    </citation>
    <scope>NUCLEOTIDE SEQUENCE</scope>
    <source>
        <strain evidence="1">ZJHYS-2018</strain>
    </source>
</reference>
<gene>
    <name evidence="1" type="ORF">GBF38_018117</name>
</gene>
<accession>A0ACB7EFP4</accession>
<organism evidence="1 2">
    <name type="scientific">Nibea albiflora</name>
    <name type="common">Yellow drum</name>
    <name type="synonym">Corvina albiflora</name>
    <dbReference type="NCBI Taxonomy" id="240163"/>
    <lineage>
        <taxon>Eukaryota</taxon>
        <taxon>Metazoa</taxon>
        <taxon>Chordata</taxon>
        <taxon>Craniata</taxon>
        <taxon>Vertebrata</taxon>
        <taxon>Euteleostomi</taxon>
        <taxon>Actinopterygii</taxon>
        <taxon>Neopterygii</taxon>
        <taxon>Teleostei</taxon>
        <taxon>Neoteleostei</taxon>
        <taxon>Acanthomorphata</taxon>
        <taxon>Eupercaria</taxon>
        <taxon>Sciaenidae</taxon>
        <taxon>Nibea</taxon>
    </lineage>
</organism>
<sequence>MDHSPSIITQVTRDEEENATCREEGEFGKKFTELFKLRMTMSARDEAAGRPRRHGVTNVNGRLREAALMPSSSSSSAQTFAPLNDFVVNVSTRFECQPSFTFKEASQQRSSPQSLLLSMSQRIGATSSQKQRPPLGRRKWDFVKKAADLTSPSKGSAEPGMEVLVEYTEQGVVSREMDPSMLCVEHCNMNGIETESCTYCNGHSEGFEQYSGGDGFFESDQIVDECETSGLSQPFDERAQHCECFKPCESSEHCANHSLTSKCSPCCEHCAEHLQLFQQCKPSDQQFDFEPDQLAVNCDSLGQCESTDDLQQYEPSDQQCECFESELDTSTEDSEPCETPGFTPNLSDSMDLLNCGTEDCEYDEVQSQTECSDADEESYPPEQEDEQHETELTDEESCQLSEEVNSSHFNPPAHVYFDESEDVHVEGDWCETQQLAEDMSTDECGTDYSDTCQDYESTQQCATSELCNSDKSSEFCAEEDGSSDCSSIETKSFKTCPDDSIPSDLCSDSSGESDKGAQEDSSDDQTQWESFEEYEEIEQSHINGSNEDKKKTPTA</sequence>
<protein>
    <submittedName>
        <fullName evidence="1">Uncharacterized protein</fullName>
    </submittedName>
</protein>
<comment type="caution">
    <text evidence="1">The sequence shown here is derived from an EMBL/GenBank/DDBJ whole genome shotgun (WGS) entry which is preliminary data.</text>
</comment>
<dbReference type="EMBL" id="CM024796">
    <property type="protein sequence ID" value="KAG8000851.1"/>
    <property type="molecule type" value="Genomic_DNA"/>
</dbReference>
<name>A0ACB7EFP4_NIBAL</name>
<evidence type="ECO:0000313" key="1">
    <source>
        <dbReference type="EMBL" id="KAG8000851.1"/>
    </source>
</evidence>
<dbReference type="Proteomes" id="UP000805704">
    <property type="component" value="Chromosome 8"/>
</dbReference>
<evidence type="ECO:0000313" key="2">
    <source>
        <dbReference type="Proteomes" id="UP000805704"/>
    </source>
</evidence>
<proteinExistence type="predicted"/>
<keyword evidence="2" id="KW-1185">Reference proteome</keyword>
<feature type="non-terminal residue" evidence="1">
    <location>
        <position position="555"/>
    </location>
</feature>